<feature type="region of interest" description="Disordered" evidence="7">
    <location>
        <begin position="229"/>
        <end position="255"/>
    </location>
</feature>
<comment type="subcellular location">
    <subcellularLocation>
        <location evidence="1">Cell membrane</location>
        <topology evidence="1">Multi-pass membrane protein</topology>
    </subcellularLocation>
</comment>
<gene>
    <name evidence="10" type="ORF">BLITH_0992</name>
</gene>
<accession>A0A2T5G766</accession>
<evidence type="ECO:0000259" key="9">
    <source>
        <dbReference type="Pfam" id="PF04239"/>
    </source>
</evidence>
<dbReference type="GO" id="GO:0005886">
    <property type="term" value="C:plasma membrane"/>
    <property type="evidence" value="ECO:0007669"/>
    <property type="project" value="UniProtKB-SubCell"/>
</dbReference>
<dbReference type="PANTHER" id="PTHR34582">
    <property type="entry name" value="UPF0702 TRANSMEMBRANE PROTEIN YCAP"/>
    <property type="match status" value="1"/>
</dbReference>
<proteinExistence type="inferred from homology"/>
<evidence type="ECO:0000313" key="11">
    <source>
        <dbReference type="Proteomes" id="UP000244016"/>
    </source>
</evidence>
<keyword evidence="3" id="KW-1003">Cell membrane</keyword>
<evidence type="ECO:0000256" key="6">
    <source>
        <dbReference type="ARBA" id="ARBA00023136"/>
    </source>
</evidence>
<evidence type="ECO:0000256" key="1">
    <source>
        <dbReference type="ARBA" id="ARBA00004651"/>
    </source>
</evidence>
<feature type="transmembrane region" description="Helical" evidence="8">
    <location>
        <begin position="33"/>
        <end position="52"/>
    </location>
</feature>
<evidence type="ECO:0000256" key="4">
    <source>
        <dbReference type="ARBA" id="ARBA00022692"/>
    </source>
</evidence>
<dbReference type="Proteomes" id="UP000244016">
    <property type="component" value="Unassembled WGS sequence"/>
</dbReference>
<reference evidence="10 11" key="1">
    <citation type="submission" date="2017-08" db="EMBL/GenBank/DDBJ databases">
        <title>Burning lignite coal seam in the remote Altai Mountains harbors a hydrogen-driven thermophilic microbial community.</title>
        <authorList>
            <person name="Kadnikov V.V."/>
            <person name="Mardanov A.V."/>
            <person name="Ivasenko D."/>
            <person name="Beletsky A.V."/>
            <person name="Karnachuk O.V."/>
            <person name="Ravin N.V."/>
        </authorList>
    </citation>
    <scope>NUCLEOTIDE SEQUENCE [LARGE SCALE GENOMIC DNA]</scope>
    <source>
        <strain evidence="10">AL31</strain>
    </source>
</reference>
<dbReference type="Pfam" id="PF04239">
    <property type="entry name" value="DUF421"/>
    <property type="match status" value="1"/>
</dbReference>
<dbReference type="EMBL" id="PEBW01000003">
    <property type="protein sequence ID" value="PTQ52025.1"/>
    <property type="molecule type" value="Genomic_DNA"/>
</dbReference>
<comment type="caution">
    <text evidence="10">The sequence shown here is derived from an EMBL/GenBank/DDBJ whole genome shotgun (WGS) entry which is preliminary data.</text>
</comment>
<feature type="compositionally biased region" description="Low complexity" evidence="7">
    <location>
        <begin position="236"/>
        <end position="247"/>
    </location>
</feature>
<feature type="domain" description="YetF C-terminal" evidence="9">
    <location>
        <begin position="81"/>
        <end position="215"/>
    </location>
</feature>
<feature type="transmembrane region" description="Helical" evidence="8">
    <location>
        <begin position="58"/>
        <end position="79"/>
    </location>
</feature>
<keyword evidence="4 8" id="KW-0812">Transmembrane</keyword>
<protein>
    <recommendedName>
        <fullName evidence="9">YetF C-terminal domain-containing protein</fullName>
    </recommendedName>
</protein>
<keyword evidence="5 8" id="KW-1133">Transmembrane helix</keyword>
<evidence type="ECO:0000256" key="7">
    <source>
        <dbReference type="SAM" id="MobiDB-lite"/>
    </source>
</evidence>
<evidence type="ECO:0000256" key="8">
    <source>
        <dbReference type="SAM" id="Phobius"/>
    </source>
</evidence>
<evidence type="ECO:0000313" key="10">
    <source>
        <dbReference type="EMBL" id="PTQ52025.1"/>
    </source>
</evidence>
<feature type="transmembrane region" description="Helical" evidence="8">
    <location>
        <begin position="6"/>
        <end position="26"/>
    </location>
</feature>
<organism evidence="10 11">
    <name type="scientific">Brockia lithotrophica</name>
    <dbReference type="NCBI Taxonomy" id="933949"/>
    <lineage>
        <taxon>Bacteria</taxon>
        <taxon>Bacillati</taxon>
        <taxon>Bacillota</taxon>
        <taxon>Bacilli</taxon>
        <taxon>Bacillales</taxon>
        <taxon>Bacillales Family X. Incertae Sedis</taxon>
        <taxon>Brockia</taxon>
    </lineage>
</organism>
<name>A0A2T5G766_9BACL</name>
<dbReference type="InterPro" id="IPR007353">
    <property type="entry name" value="DUF421"/>
</dbReference>
<dbReference type="InterPro" id="IPR023090">
    <property type="entry name" value="UPF0702_alpha/beta_dom_sf"/>
</dbReference>
<evidence type="ECO:0000256" key="5">
    <source>
        <dbReference type="ARBA" id="ARBA00022989"/>
    </source>
</evidence>
<comment type="similarity">
    <text evidence="2">Belongs to the UPF0702 family.</text>
</comment>
<keyword evidence="6 8" id="KW-0472">Membrane</keyword>
<sequence>MEDFLRMLVRSLIMYAYLMFIIRLMGKREIGQISLFDLVVSIVIAEIAAFTIDDLEMPLYHGLGPILLLALTQIAISYASMKSRRFRDFVDGKPSILIERGKIRDREMRAHRYNIDDLLMQLREKDVLDVAEVEFAYLEPSGKLSVVKKPERQPLTPEDLGVPPKVKDVHPLPVIMDGEVITENLKRTGKDERWLREELRARGIARPEDVFLMTLDCEGAVYLDLKDEAECPPAPSAGADGSAPCSSTPRRGGGG</sequence>
<dbReference type="Gene3D" id="3.30.240.20">
    <property type="entry name" value="bsu07140 like domains"/>
    <property type="match status" value="2"/>
</dbReference>
<dbReference type="PANTHER" id="PTHR34582:SF6">
    <property type="entry name" value="UPF0702 TRANSMEMBRANE PROTEIN YCAP"/>
    <property type="match status" value="1"/>
</dbReference>
<dbReference type="AlphaFoldDB" id="A0A2T5G766"/>
<evidence type="ECO:0000256" key="3">
    <source>
        <dbReference type="ARBA" id="ARBA00022475"/>
    </source>
</evidence>
<evidence type="ECO:0000256" key="2">
    <source>
        <dbReference type="ARBA" id="ARBA00006448"/>
    </source>
</evidence>